<name>A0A0C3JUI1_PISTI</name>
<organism evidence="2 3">
    <name type="scientific">Pisolithus tinctorius Marx 270</name>
    <dbReference type="NCBI Taxonomy" id="870435"/>
    <lineage>
        <taxon>Eukaryota</taxon>
        <taxon>Fungi</taxon>
        <taxon>Dikarya</taxon>
        <taxon>Basidiomycota</taxon>
        <taxon>Agaricomycotina</taxon>
        <taxon>Agaricomycetes</taxon>
        <taxon>Agaricomycetidae</taxon>
        <taxon>Boletales</taxon>
        <taxon>Sclerodermatineae</taxon>
        <taxon>Pisolithaceae</taxon>
        <taxon>Pisolithus</taxon>
    </lineage>
</organism>
<feature type="compositionally biased region" description="Basic and acidic residues" evidence="1">
    <location>
        <begin position="22"/>
        <end position="33"/>
    </location>
</feature>
<keyword evidence="3" id="KW-1185">Reference proteome</keyword>
<feature type="compositionally biased region" description="Low complexity" evidence="1">
    <location>
        <begin position="153"/>
        <end position="167"/>
    </location>
</feature>
<proteinExistence type="predicted"/>
<evidence type="ECO:0000313" key="2">
    <source>
        <dbReference type="EMBL" id="KIO12798.1"/>
    </source>
</evidence>
<feature type="compositionally biased region" description="Basic and acidic residues" evidence="1">
    <location>
        <begin position="86"/>
        <end position="100"/>
    </location>
</feature>
<reference evidence="3" key="2">
    <citation type="submission" date="2015-01" db="EMBL/GenBank/DDBJ databases">
        <title>Evolutionary Origins and Diversification of the Mycorrhizal Mutualists.</title>
        <authorList>
            <consortium name="DOE Joint Genome Institute"/>
            <consortium name="Mycorrhizal Genomics Consortium"/>
            <person name="Kohler A."/>
            <person name="Kuo A."/>
            <person name="Nagy L.G."/>
            <person name="Floudas D."/>
            <person name="Copeland A."/>
            <person name="Barry K.W."/>
            <person name="Cichocki N."/>
            <person name="Veneault-Fourrey C."/>
            <person name="LaButti K."/>
            <person name="Lindquist E.A."/>
            <person name="Lipzen A."/>
            <person name="Lundell T."/>
            <person name="Morin E."/>
            <person name="Murat C."/>
            <person name="Riley R."/>
            <person name="Ohm R."/>
            <person name="Sun H."/>
            <person name="Tunlid A."/>
            <person name="Henrissat B."/>
            <person name="Grigoriev I.V."/>
            <person name="Hibbett D.S."/>
            <person name="Martin F."/>
        </authorList>
    </citation>
    <scope>NUCLEOTIDE SEQUENCE [LARGE SCALE GENOMIC DNA]</scope>
    <source>
        <strain evidence="3">Marx 270</strain>
    </source>
</reference>
<gene>
    <name evidence="2" type="ORF">M404DRAFT_993773</name>
</gene>
<feature type="compositionally biased region" description="Basic and acidic residues" evidence="1">
    <location>
        <begin position="266"/>
        <end position="278"/>
    </location>
</feature>
<dbReference type="OrthoDB" id="3267789at2759"/>
<feature type="compositionally biased region" description="Basic and acidic residues" evidence="1">
    <location>
        <begin position="330"/>
        <end position="342"/>
    </location>
</feature>
<feature type="compositionally biased region" description="Polar residues" evidence="1">
    <location>
        <begin position="459"/>
        <end position="469"/>
    </location>
</feature>
<accession>A0A0C3JUI1</accession>
<feature type="region of interest" description="Disordered" evidence="1">
    <location>
        <begin position="1"/>
        <end position="183"/>
    </location>
</feature>
<feature type="compositionally biased region" description="Polar residues" evidence="1">
    <location>
        <begin position="499"/>
        <end position="514"/>
    </location>
</feature>
<feature type="compositionally biased region" description="Low complexity" evidence="1">
    <location>
        <begin position="72"/>
        <end position="83"/>
    </location>
</feature>
<feature type="compositionally biased region" description="Polar residues" evidence="1">
    <location>
        <begin position="1"/>
        <end position="21"/>
    </location>
</feature>
<feature type="compositionally biased region" description="Polar residues" evidence="1">
    <location>
        <begin position="59"/>
        <end position="70"/>
    </location>
</feature>
<feature type="compositionally biased region" description="Low complexity" evidence="1">
    <location>
        <begin position="432"/>
        <end position="446"/>
    </location>
</feature>
<feature type="compositionally biased region" description="Low complexity" evidence="1">
    <location>
        <begin position="123"/>
        <end position="133"/>
    </location>
</feature>
<dbReference type="HOGENOM" id="CLU_034123_0_0_1"/>
<dbReference type="Proteomes" id="UP000054217">
    <property type="component" value="Unassembled WGS sequence"/>
</dbReference>
<sequence>METQASRSTPNNPTPAVQGSPRTRDLRNLRTKEPGSAFRGIGRERGGRGNRGGRGGGRQQSNFTVSSKTEPSSKSLASPSIPSVDKLPERAVDGVPERVTGKAQSGRSSRGPPAVVVRAPEASPLTPSSSPRLSNRRRRPHQQGKGPLDRNSKPSSPRASSKPQKSRNNSTLSPSLPRKDVPPHLATAHEAEVRHDIEALVERVRAVAMAENRPTTPGSHIDWAGDEDDSLPDLDDWGVTTTHIMVNGERDEGISPILGDTLKQLPEPHSDAEHHNEQEGQECDAQSDGCPQEPPRTPLSASLPADASKTPSSQFLPDVCPADVTSATDYTKENSPDSRVDPPPEPLELTTEGHFVLTDEGLSGSMHAPSTNLTHVEQQLRSPSSERGLFGSIHAPANLPETRSIPNAPTRAASVKNNSFNRSHGRPRAESRSGQASRSSRSGASSPLGKHVYTHSRNHSTPPTGGSNQKAHHASRPVITGDAISRLARTIGGSLGPASRSQGIPVTKDSTVAS</sequence>
<evidence type="ECO:0000256" key="1">
    <source>
        <dbReference type="SAM" id="MobiDB-lite"/>
    </source>
</evidence>
<dbReference type="EMBL" id="KN831947">
    <property type="protein sequence ID" value="KIO12798.1"/>
    <property type="molecule type" value="Genomic_DNA"/>
</dbReference>
<feature type="compositionally biased region" description="Polar residues" evidence="1">
    <location>
        <begin position="368"/>
        <end position="385"/>
    </location>
</feature>
<dbReference type="AlphaFoldDB" id="A0A0C3JUI1"/>
<dbReference type="InParanoid" id="A0A0C3JUI1"/>
<feature type="compositionally biased region" description="Gly residues" evidence="1">
    <location>
        <begin position="49"/>
        <end position="58"/>
    </location>
</feature>
<dbReference type="STRING" id="870435.A0A0C3JUI1"/>
<feature type="region of interest" description="Disordered" evidence="1">
    <location>
        <begin position="259"/>
        <end position="514"/>
    </location>
</feature>
<protein>
    <submittedName>
        <fullName evidence="2">Uncharacterized protein</fullName>
    </submittedName>
</protein>
<evidence type="ECO:0000313" key="3">
    <source>
        <dbReference type="Proteomes" id="UP000054217"/>
    </source>
</evidence>
<reference evidence="2 3" key="1">
    <citation type="submission" date="2014-04" db="EMBL/GenBank/DDBJ databases">
        <authorList>
            <consortium name="DOE Joint Genome Institute"/>
            <person name="Kuo A."/>
            <person name="Kohler A."/>
            <person name="Costa M.D."/>
            <person name="Nagy L.G."/>
            <person name="Floudas D."/>
            <person name="Copeland A."/>
            <person name="Barry K.W."/>
            <person name="Cichocki N."/>
            <person name="Veneault-Fourrey C."/>
            <person name="LaButti K."/>
            <person name="Lindquist E.A."/>
            <person name="Lipzen A."/>
            <person name="Lundell T."/>
            <person name="Morin E."/>
            <person name="Murat C."/>
            <person name="Sun H."/>
            <person name="Tunlid A."/>
            <person name="Henrissat B."/>
            <person name="Grigoriev I.V."/>
            <person name="Hibbett D.S."/>
            <person name="Martin F."/>
            <person name="Nordberg H.P."/>
            <person name="Cantor M.N."/>
            <person name="Hua S.X."/>
        </authorList>
    </citation>
    <scope>NUCLEOTIDE SEQUENCE [LARGE SCALE GENOMIC DNA]</scope>
    <source>
        <strain evidence="2 3">Marx 270</strain>
    </source>
</reference>